<keyword evidence="3" id="KW-1185">Reference proteome</keyword>
<dbReference type="OrthoDB" id="308383at2759"/>
<proteinExistence type="predicted"/>
<evidence type="ECO:0000256" key="1">
    <source>
        <dbReference type="SAM" id="MobiDB-lite"/>
    </source>
</evidence>
<dbReference type="AlphaFoldDB" id="A0A1X6NHF9"/>
<accession>A0A1X6NHF9</accession>
<dbReference type="STRING" id="670580.A0A1X6NHF9"/>
<protein>
    <submittedName>
        <fullName evidence="2">Uncharacterized protein</fullName>
    </submittedName>
</protein>
<feature type="region of interest" description="Disordered" evidence="1">
    <location>
        <begin position="1"/>
        <end position="20"/>
    </location>
</feature>
<evidence type="ECO:0000313" key="3">
    <source>
        <dbReference type="Proteomes" id="UP000194127"/>
    </source>
</evidence>
<organism evidence="2 3">
    <name type="scientific">Postia placenta MAD-698-R-SB12</name>
    <dbReference type="NCBI Taxonomy" id="670580"/>
    <lineage>
        <taxon>Eukaryota</taxon>
        <taxon>Fungi</taxon>
        <taxon>Dikarya</taxon>
        <taxon>Basidiomycota</taxon>
        <taxon>Agaricomycotina</taxon>
        <taxon>Agaricomycetes</taxon>
        <taxon>Polyporales</taxon>
        <taxon>Adustoporiaceae</taxon>
        <taxon>Rhodonia</taxon>
    </lineage>
</organism>
<dbReference type="GeneID" id="36328546"/>
<dbReference type="Proteomes" id="UP000194127">
    <property type="component" value="Unassembled WGS sequence"/>
</dbReference>
<dbReference type="RefSeq" id="XP_024344670.1">
    <property type="nucleotide sequence ID" value="XM_024483597.1"/>
</dbReference>
<sequence length="314" mass="35698">MDHPIWEASSPPPEDWQTEDVDREWQHNGIVSEEVDAFGIKQYVKWADWHRPDNTNTTWDQGLNDMDAELEAWNDMQTEKRVREAKDSLSIKIPLDLGQLWHEDATVELSRGYEEKRRESARTGLQRYANWDNVPKLTDNDSESSEDQHDERRACTNFTQSDPIDKVIYHWHTRRGFADNGPFHRVSMAAVAIEYVAVQAITPTEAVIAPNTSPSEDNTQPRRPIKPLPRRRQMVRSAIVESPEASPAPLSRPSSLKDAWNLVARGAGAAPISFVNEVNSEPYPLGLNGFEYSATACLVVKMRQVAIAKGHRNY</sequence>
<feature type="region of interest" description="Disordered" evidence="1">
    <location>
        <begin position="132"/>
        <end position="153"/>
    </location>
</feature>
<feature type="region of interest" description="Disordered" evidence="1">
    <location>
        <begin position="208"/>
        <end position="230"/>
    </location>
</feature>
<dbReference type="EMBL" id="KZ110591">
    <property type="protein sequence ID" value="OSX67876.1"/>
    <property type="molecule type" value="Genomic_DNA"/>
</dbReference>
<reference evidence="2 3" key="1">
    <citation type="submission" date="2017-04" db="EMBL/GenBank/DDBJ databases">
        <title>Genome Sequence of the Model Brown-Rot Fungus Postia placenta SB12.</title>
        <authorList>
            <consortium name="DOE Joint Genome Institute"/>
            <person name="Gaskell J."/>
            <person name="Kersten P."/>
            <person name="Larrondo L.F."/>
            <person name="Canessa P."/>
            <person name="Martinez D."/>
            <person name="Hibbett D."/>
            <person name="Schmoll M."/>
            <person name="Kubicek C.P."/>
            <person name="Martinez A.T."/>
            <person name="Yadav J."/>
            <person name="Master E."/>
            <person name="Magnuson J.K."/>
            <person name="James T."/>
            <person name="Yaver D."/>
            <person name="Berka R."/>
            <person name="Labutti K."/>
            <person name="Lipzen A."/>
            <person name="Aerts A."/>
            <person name="Barry K."/>
            <person name="Henrissat B."/>
            <person name="Blanchette R."/>
            <person name="Grigoriev I."/>
            <person name="Cullen D."/>
        </authorList>
    </citation>
    <scope>NUCLEOTIDE SEQUENCE [LARGE SCALE GENOMIC DNA]</scope>
    <source>
        <strain evidence="2 3">MAD-698-R-SB12</strain>
    </source>
</reference>
<gene>
    <name evidence="2" type="ORF">POSPLADRAFT_1127211</name>
</gene>
<name>A0A1X6NHF9_9APHY</name>
<evidence type="ECO:0000313" key="2">
    <source>
        <dbReference type="EMBL" id="OSX67876.1"/>
    </source>
</evidence>